<evidence type="ECO:0000256" key="8">
    <source>
        <dbReference type="ARBA" id="ARBA00022989"/>
    </source>
</evidence>
<feature type="transmembrane region" description="Helical" evidence="13">
    <location>
        <begin position="118"/>
        <end position="138"/>
    </location>
</feature>
<evidence type="ECO:0000256" key="11">
    <source>
        <dbReference type="ARBA" id="ARBA00023303"/>
    </source>
</evidence>
<organism evidence="14">
    <name type="scientific">Ignavibacterium album</name>
    <dbReference type="NCBI Taxonomy" id="591197"/>
    <lineage>
        <taxon>Bacteria</taxon>
        <taxon>Pseudomonadati</taxon>
        <taxon>Ignavibacteriota</taxon>
        <taxon>Ignavibacteria</taxon>
        <taxon>Ignavibacteriales</taxon>
        <taxon>Ignavibacteriaceae</taxon>
        <taxon>Ignavibacterium</taxon>
    </lineage>
</organism>
<evidence type="ECO:0000256" key="2">
    <source>
        <dbReference type="ARBA" id="ARBA00006920"/>
    </source>
</evidence>
<gene>
    <name evidence="14" type="ORF">ENS56_05265</name>
</gene>
<evidence type="ECO:0000256" key="10">
    <source>
        <dbReference type="ARBA" id="ARBA00023136"/>
    </source>
</evidence>
<comment type="subcellular location">
    <subcellularLocation>
        <location evidence="1">Membrane</location>
        <topology evidence="1">Multi-pass membrane protein</topology>
    </subcellularLocation>
</comment>
<dbReference type="GO" id="GO:0016020">
    <property type="term" value="C:membrane"/>
    <property type="evidence" value="ECO:0007669"/>
    <property type="project" value="UniProtKB-SubCell"/>
</dbReference>
<keyword evidence="7" id="KW-0630">Potassium</keyword>
<comment type="catalytic activity">
    <reaction evidence="12">
        <text>K(+)(in) = K(+)(out)</text>
        <dbReference type="Rhea" id="RHEA:29463"/>
        <dbReference type="ChEBI" id="CHEBI:29103"/>
    </reaction>
</comment>
<dbReference type="GO" id="GO:0015252">
    <property type="term" value="F:proton channel activity"/>
    <property type="evidence" value="ECO:0007669"/>
    <property type="project" value="InterPro"/>
</dbReference>
<dbReference type="Pfam" id="PF06736">
    <property type="entry name" value="TMEM175"/>
    <property type="match status" value="1"/>
</dbReference>
<dbReference type="PANTHER" id="PTHR31462">
    <property type="entry name" value="ENDOSOMAL/LYSOSOMAL POTASSIUM CHANNEL TMEM175"/>
    <property type="match status" value="1"/>
</dbReference>
<keyword evidence="9" id="KW-0406">Ion transport</keyword>
<evidence type="ECO:0000256" key="3">
    <source>
        <dbReference type="ARBA" id="ARBA00022448"/>
    </source>
</evidence>
<evidence type="ECO:0000256" key="1">
    <source>
        <dbReference type="ARBA" id="ARBA00004141"/>
    </source>
</evidence>
<evidence type="ECO:0000256" key="5">
    <source>
        <dbReference type="ARBA" id="ARBA00022692"/>
    </source>
</evidence>
<keyword evidence="6" id="KW-0631">Potassium channel</keyword>
<dbReference type="InterPro" id="IPR010617">
    <property type="entry name" value="TMEM175-like"/>
</dbReference>
<dbReference type="EMBL" id="DSVI01000006">
    <property type="protein sequence ID" value="HGT47420.1"/>
    <property type="molecule type" value="Genomic_DNA"/>
</dbReference>
<evidence type="ECO:0000256" key="4">
    <source>
        <dbReference type="ARBA" id="ARBA00022538"/>
    </source>
</evidence>
<keyword evidence="10 13" id="KW-0472">Membrane</keyword>
<keyword evidence="3" id="KW-0813">Transport</keyword>
<dbReference type="GO" id="GO:0005267">
    <property type="term" value="F:potassium channel activity"/>
    <property type="evidence" value="ECO:0007669"/>
    <property type="project" value="UniProtKB-KW"/>
</dbReference>
<evidence type="ECO:0000256" key="12">
    <source>
        <dbReference type="ARBA" id="ARBA00034430"/>
    </source>
</evidence>
<sequence>MSKTLLEKNRLEAFSDGVIAIIITLLVLEIKVPHIGGEVNSQTIVVALISIAPKFFSWALSFFMLLIMWINHHRIFNELEKTDNNILWLNGVLLFFMSFVPFPTAFMGDYFTQPMSTFFFGICLMTVGIAFYFLRAYIVKKPELLRKESDVELQSKLARKTLLGPSLYLAGALSSFVSIIIAYIIYVSVPVYFIYFGIKRKE</sequence>
<protein>
    <submittedName>
        <fullName evidence="14">DUF1211 domain-containing protein</fullName>
    </submittedName>
</protein>
<evidence type="ECO:0000256" key="9">
    <source>
        <dbReference type="ARBA" id="ARBA00023065"/>
    </source>
</evidence>
<dbReference type="PANTHER" id="PTHR31462:SF5">
    <property type="entry name" value="ENDOSOMAL_LYSOSOMAL PROTON CHANNEL TMEM175"/>
    <property type="match status" value="1"/>
</dbReference>
<feature type="transmembrane region" description="Helical" evidence="13">
    <location>
        <begin position="167"/>
        <end position="195"/>
    </location>
</feature>
<evidence type="ECO:0000256" key="7">
    <source>
        <dbReference type="ARBA" id="ARBA00022958"/>
    </source>
</evidence>
<keyword evidence="4" id="KW-0633">Potassium transport</keyword>
<feature type="transmembrane region" description="Helical" evidence="13">
    <location>
        <begin position="12"/>
        <end position="32"/>
    </location>
</feature>
<comment type="caution">
    <text evidence="14">The sequence shown here is derived from an EMBL/GenBank/DDBJ whole genome shotgun (WGS) entry which is preliminary data.</text>
</comment>
<accession>A0A832DJK7</accession>
<keyword evidence="5 13" id="KW-0812">Transmembrane</keyword>
<proteinExistence type="inferred from homology"/>
<keyword evidence="8 13" id="KW-1133">Transmembrane helix</keyword>
<keyword evidence="11" id="KW-0407">Ion channel</keyword>
<dbReference type="AlphaFoldDB" id="A0A832DJK7"/>
<feature type="transmembrane region" description="Helical" evidence="13">
    <location>
        <begin position="44"/>
        <end position="67"/>
    </location>
</feature>
<reference evidence="14" key="1">
    <citation type="journal article" date="2020" name="mSystems">
        <title>Genome- and Community-Level Interaction Insights into Carbon Utilization and Element Cycling Functions of Hydrothermarchaeota in Hydrothermal Sediment.</title>
        <authorList>
            <person name="Zhou Z."/>
            <person name="Liu Y."/>
            <person name="Xu W."/>
            <person name="Pan J."/>
            <person name="Luo Z.H."/>
            <person name="Li M."/>
        </authorList>
    </citation>
    <scope>NUCLEOTIDE SEQUENCE [LARGE SCALE GENOMIC DNA]</scope>
    <source>
        <strain evidence="14">SpSt-500</strain>
    </source>
</reference>
<comment type="similarity">
    <text evidence="2">Belongs to the TMEM175 family.</text>
</comment>
<evidence type="ECO:0000313" key="14">
    <source>
        <dbReference type="EMBL" id="HGT47420.1"/>
    </source>
</evidence>
<name>A0A832DJK7_9BACT</name>
<feature type="transmembrane region" description="Helical" evidence="13">
    <location>
        <begin position="87"/>
        <end position="106"/>
    </location>
</feature>
<evidence type="ECO:0000256" key="6">
    <source>
        <dbReference type="ARBA" id="ARBA00022826"/>
    </source>
</evidence>
<evidence type="ECO:0000256" key="13">
    <source>
        <dbReference type="SAM" id="Phobius"/>
    </source>
</evidence>